<keyword evidence="2" id="KW-0808">Transferase</keyword>
<dbReference type="PANTHER" id="PTHR14453:SF67">
    <property type="entry name" value="POLY [ADP-RIBOSE] POLYMERASE"/>
    <property type="match status" value="1"/>
</dbReference>
<dbReference type="SUPFAM" id="SSF52949">
    <property type="entry name" value="Macro domain-like"/>
    <property type="match status" value="1"/>
</dbReference>
<proteinExistence type="predicted"/>
<keyword evidence="3" id="KW-0520">NAD</keyword>
<dbReference type="InterPro" id="IPR043472">
    <property type="entry name" value="Macro_dom-like"/>
</dbReference>
<feature type="domain" description="Macro" evidence="4">
    <location>
        <begin position="1"/>
        <end position="172"/>
    </location>
</feature>
<name>A0ABN6PCY3_9EURY</name>
<keyword evidence="6" id="KW-1185">Reference proteome</keyword>
<dbReference type="InterPro" id="IPR002589">
    <property type="entry name" value="Macro_dom"/>
</dbReference>
<accession>A0ABN6PCY3</accession>
<evidence type="ECO:0000259" key="4">
    <source>
        <dbReference type="PROSITE" id="PS51154"/>
    </source>
</evidence>
<reference evidence="5 6" key="1">
    <citation type="submission" date="2022-04" db="EMBL/GenBank/DDBJ databases">
        <title>Complete genome of Methanothermobacter tenebrarum strain RMAS.</title>
        <authorList>
            <person name="Nakamura K."/>
            <person name="Oshima K."/>
            <person name="Hattori M."/>
            <person name="Kamagata Y."/>
            <person name="Takamizawa K."/>
        </authorList>
    </citation>
    <scope>NUCLEOTIDE SEQUENCE [LARGE SCALE GENOMIC DNA]</scope>
    <source>
        <strain evidence="5 6">RMAS</strain>
    </source>
</reference>
<dbReference type="PROSITE" id="PS51154">
    <property type="entry name" value="MACRO"/>
    <property type="match status" value="1"/>
</dbReference>
<keyword evidence="1" id="KW-0328">Glycosyltransferase</keyword>
<evidence type="ECO:0000256" key="2">
    <source>
        <dbReference type="ARBA" id="ARBA00022679"/>
    </source>
</evidence>
<dbReference type="InterPro" id="IPR052056">
    <property type="entry name" value="Mono-ARTD/PARP"/>
</dbReference>
<dbReference type="Gene3D" id="3.40.220.10">
    <property type="entry name" value="Leucine Aminopeptidase, subunit E, domain 1"/>
    <property type="match status" value="1"/>
</dbReference>
<dbReference type="EMBL" id="AP025698">
    <property type="protein sequence ID" value="BDH78767.1"/>
    <property type="molecule type" value="Genomic_DNA"/>
</dbReference>
<evidence type="ECO:0000256" key="3">
    <source>
        <dbReference type="ARBA" id="ARBA00023027"/>
    </source>
</evidence>
<evidence type="ECO:0000313" key="6">
    <source>
        <dbReference type="Proteomes" id="UP000831817"/>
    </source>
</evidence>
<dbReference type="PANTHER" id="PTHR14453">
    <property type="entry name" value="PARP/ZINC FINGER CCCH TYPE DOMAIN CONTAINING PROTEIN"/>
    <property type="match status" value="1"/>
</dbReference>
<dbReference type="Proteomes" id="UP000831817">
    <property type="component" value="Chromosome"/>
</dbReference>
<dbReference type="SMART" id="SM00506">
    <property type="entry name" value="A1pp"/>
    <property type="match status" value="1"/>
</dbReference>
<evidence type="ECO:0000313" key="5">
    <source>
        <dbReference type="EMBL" id="BDH78767.1"/>
    </source>
</evidence>
<dbReference type="RefSeq" id="WP_248564639.1">
    <property type="nucleotide sequence ID" value="NZ_AP025698.1"/>
</dbReference>
<sequence>MQYKETEIQVKVGDITNVKADAIVNPANSYGLMGGGVALSIKEKGGAGIEKEATSKAPIPVGGAIATTAGKLKAKYVIHAPTMVEPAQPSNIRAIKKATLAALKRGSELGISSIAFPGMGTGVGGVPKDKAARAMIEAIKDFLQETRIEKILLIAYNQEMYKAFKDAMKNLGGGELI</sequence>
<organism evidence="5 6">
    <name type="scientific">Methanothermobacter tenebrarum</name>
    <dbReference type="NCBI Taxonomy" id="680118"/>
    <lineage>
        <taxon>Archaea</taxon>
        <taxon>Methanobacteriati</taxon>
        <taxon>Methanobacteriota</taxon>
        <taxon>Methanomada group</taxon>
        <taxon>Methanobacteria</taxon>
        <taxon>Methanobacteriales</taxon>
        <taxon>Methanobacteriaceae</taxon>
        <taxon>Methanothermobacter</taxon>
    </lineage>
</organism>
<gene>
    <name evidence="5" type="ORF">MTTB_01460</name>
</gene>
<evidence type="ECO:0000256" key="1">
    <source>
        <dbReference type="ARBA" id="ARBA00022676"/>
    </source>
</evidence>
<dbReference type="GeneID" id="71964642"/>
<protein>
    <recommendedName>
        <fullName evidence="4">Macro domain-containing protein</fullName>
    </recommendedName>
</protein>
<dbReference type="Pfam" id="PF01661">
    <property type="entry name" value="Macro"/>
    <property type="match status" value="1"/>
</dbReference>